<accession>A0A934PA12</accession>
<dbReference type="FunFam" id="3.30.70.260:FF:000032">
    <property type="entry name" value="UPF0237 protein SP_0238"/>
    <property type="match status" value="1"/>
</dbReference>
<dbReference type="EMBL" id="JAENBP010000005">
    <property type="protein sequence ID" value="MBJ8349931.1"/>
    <property type="molecule type" value="Genomic_DNA"/>
</dbReference>
<dbReference type="Proteomes" id="UP000644875">
    <property type="component" value="Unassembled WGS sequence"/>
</dbReference>
<reference evidence="3 4" key="1">
    <citation type="journal article" date="2021" name="Int. J. Syst. Evol. Microbiol.">
        <title>Streptococcus vicugnae sp. nov., isolated from faeces of alpacas (Vicugna pacos) and cattle (Bos taurus), Streptococcus zalophi sp. nov., and Streptococcus pacificus sp. nov., isolated from respiratory tract of California sea lions (Zalophus californianus).</title>
        <authorList>
            <person name="Volokhov D.V."/>
            <person name="Zagorodnyaya T.A."/>
            <person name="Shen Z."/>
            <person name="Blom J."/>
            <person name="Furtak V.A."/>
            <person name="Eisenberg T."/>
            <person name="Fan P."/>
            <person name="Jeong K.C."/>
            <person name="Gao Y."/>
            <person name="Zhang S."/>
            <person name="Amselle M."/>
        </authorList>
    </citation>
    <scope>NUCLEOTIDE SEQUENCE [LARGE SCALE GENOMIC DNA]</scope>
    <source>
        <strain evidence="4">CSL7508-lung</strain>
    </source>
</reference>
<sequence>MKAIVTVIGKDRTGIVAKVATKIADLNLNIDDISQTVLDDFFTMMMVVSSSKQMDFALLRQELSDYGKEINVSIKIQSTTIFESMHHL</sequence>
<evidence type="ECO:0000313" key="3">
    <source>
        <dbReference type="EMBL" id="MBJ8349931.1"/>
    </source>
</evidence>
<dbReference type="InterPro" id="IPR002912">
    <property type="entry name" value="ACT_dom"/>
</dbReference>
<keyword evidence="4" id="KW-1185">Reference proteome</keyword>
<dbReference type="AlphaFoldDB" id="A0A934PA12"/>
<dbReference type="RefSeq" id="WP_199567853.1">
    <property type="nucleotide sequence ID" value="NZ_JAENBP010000005.1"/>
</dbReference>
<dbReference type="PANTHER" id="PTHR34875:SF6">
    <property type="entry name" value="UPF0237 PROTEIN MJ1558"/>
    <property type="match status" value="1"/>
</dbReference>
<gene>
    <name evidence="3" type="ORF">JHK64_04720</name>
</gene>
<protein>
    <recommendedName>
        <fullName evidence="1">UPF0237 protein JHK64_04720</fullName>
    </recommendedName>
</protein>
<comment type="subunit">
    <text evidence="1">Homodimer.</text>
</comment>
<dbReference type="InterPro" id="IPR022986">
    <property type="entry name" value="UPF0237_ACT"/>
</dbReference>
<comment type="similarity">
    <text evidence="1">Belongs to the UPF0237 family.</text>
</comment>
<evidence type="ECO:0000256" key="1">
    <source>
        <dbReference type="HAMAP-Rule" id="MF_01054"/>
    </source>
</evidence>
<dbReference type="InterPro" id="IPR045865">
    <property type="entry name" value="ACT-like_dom_sf"/>
</dbReference>
<dbReference type="Gene3D" id="3.30.70.260">
    <property type="match status" value="1"/>
</dbReference>
<dbReference type="PROSITE" id="PS51671">
    <property type="entry name" value="ACT"/>
    <property type="match status" value="1"/>
</dbReference>
<dbReference type="CDD" id="cd04872">
    <property type="entry name" value="ACT_1ZPV"/>
    <property type="match status" value="1"/>
</dbReference>
<feature type="domain" description="ACT" evidence="2">
    <location>
        <begin position="4"/>
        <end position="77"/>
    </location>
</feature>
<evidence type="ECO:0000259" key="2">
    <source>
        <dbReference type="PROSITE" id="PS51671"/>
    </source>
</evidence>
<organism evidence="3 4">
    <name type="scientific">Streptococcus zalophi</name>
    <dbReference type="NCBI Taxonomy" id="640031"/>
    <lineage>
        <taxon>Bacteria</taxon>
        <taxon>Bacillati</taxon>
        <taxon>Bacillota</taxon>
        <taxon>Bacilli</taxon>
        <taxon>Lactobacillales</taxon>
        <taxon>Streptococcaceae</taxon>
        <taxon>Streptococcus</taxon>
    </lineage>
</organism>
<dbReference type="InterPro" id="IPR050990">
    <property type="entry name" value="UPF0237/GcvR_regulator"/>
</dbReference>
<dbReference type="SUPFAM" id="SSF55021">
    <property type="entry name" value="ACT-like"/>
    <property type="match status" value="1"/>
</dbReference>
<comment type="caution">
    <text evidence="3">The sequence shown here is derived from an EMBL/GenBank/DDBJ whole genome shotgun (WGS) entry which is preliminary data.</text>
</comment>
<proteinExistence type="inferred from homology"/>
<evidence type="ECO:0000313" key="4">
    <source>
        <dbReference type="Proteomes" id="UP000644875"/>
    </source>
</evidence>
<dbReference type="PANTHER" id="PTHR34875">
    <property type="entry name" value="UPF0237 PROTEIN MJ1558"/>
    <property type="match status" value="1"/>
</dbReference>
<dbReference type="NCBIfam" id="NF001220">
    <property type="entry name" value="PRK00194.1"/>
    <property type="match status" value="1"/>
</dbReference>
<name>A0A934PA12_9STRE</name>
<dbReference type="Pfam" id="PF13740">
    <property type="entry name" value="ACT_6"/>
    <property type="match status" value="1"/>
</dbReference>
<dbReference type="HAMAP" id="MF_01054">
    <property type="entry name" value="UPF0237"/>
    <property type="match status" value="1"/>
</dbReference>